<dbReference type="SMART" id="SM00567">
    <property type="entry name" value="EZ_HEAT"/>
    <property type="match status" value="5"/>
</dbReference>
<protein>
    <recommendedName>
        <fullName evidence="3">HEAT repeat domain-containing protein</fullName>
    </recommendedName>
</protein>
<reference evidence="2" key="1">
    <citation type="journal article" date="2019" name="Int. J. Syst. Evol. Microbiol.">
        <title>The Global Catalogue of Microorganisms (GCM) 10K type strain sequencing project: providing services to taxonomists for standard genome sequencing and annotation.</title>
        <authorList>
            <consortium name="The Broad Institute Genomics Platform"/>
            <consortium name="The Broad Institute Genome Sequencing Center for Infectious Disease"/>
            <person name="Wu L."/>
            <person name="Ma J."/>
        </authorList>
    </citation>
    <scope>NUCLEOTIDE SEQUENCE [LARGE SCALE GENOMIC DNA]</scope>
    <source>
        <strain evidence="2">JCM 17316</strain>
    </source>
</reference>
<dbReference type="EMBL" id="BAABDO010000090">
    <property type="protein sequence ID" value="GAA4151028.1"/>
    <property type="molecule type" value="Genomic_DNA"/>
</dbReference>
<name>A0ABP7Z9T6_9ACTN</name>
<dbReference type="PANTHER" id="PTHR12697">
    <property type="entry name" value="PBS LYASE HEAT-LIKE PROTEIN"/>
    <property type="match status" value="1"/>
</dbReference>
<dbReference type="SUPFAM" id="SSF48371">
    <property type="entry name" value="ARM repeat"/>
    <property type="match status" value="2"/>
</dbReference>
<evidence type="ECO:0008006" key="3">
    <source>
        <dbReference type="Google" id="ProtNLM"/>
    </source>
</evidence>
<evidence type="ECO:0000313" key="1">
    <source>
        <dbReference type="EMBL" id="GAA4151028.1"/>
    </source>
</evidence>
<sequence length="394" mass="41767">MGTEHQIEFFVREISEADPPRRAAAAKGLGRIGRPEHTAVLIAAARDGDPGVRAAAVIGLGRLLVPTPGKRAPRDGRRAVERPVHDLLIELPADPDARVRRRAALAADRLELTGPAATAAFGRLLRDEEYHVRLNALVALERLGEPGDVAALVDLLDDPVRAVRGSAGVVLRKVLHPGAHDDVLLPRLSRVAASEPGRARAAALSMVAHHGRPDLAEAGLTAAEPEVRRVAALILLRDPRPETADRLLAALEVERDPEAAIPLLGFAGRCGGRGLAAAVRWLQDHRAGPVAAGIMGDIGTPEAVRRLRAVVTGRTAVPPVVRGAAACALGTVGDPNDADRLIALLDAPDHDVRHGAVHGLASMDLDVPRARRRRARVVEALLSGWVAHPVLSWY</sequence>
<dbReference type="RefSeq" id="WP_345023813.1">
    <property type="nucleotide sequence ID" value="NZ_BAABDO010000090.1"/>
</dbReference>
<evidence type="ECO:0000313" key="2">
    <source>
        <dbReference type="Proteomes" id="UP001500266"/>
    </source>
</evidence>
<dbReference type="InterPro" id="IPR004155">
    <property type="entry name" value="PBS_lyase_HEAT"/>
</dbReference>
<comment type="caution">
    <text evidence="1">The sequence shown here is derived from an EMBL/GenBank/DDBJ whole genome shotgun (WGS) entry which is preliminary data.</text>
</comment>
<dbReference type="Gene3D" id="1.25.10.10">
    <property type="entry name" value="Leucine-rich Repeat Variant"/>
    <property type="match status" value="2"/>
</dbReference>
<proteinExistence type="predicted"/>
<dbReference type="InterPro" id="IPR011989">
    <property type="entry name" value="ARM-like"/>
</dbReference>
<dbReference type="InterPro" id="IPR016024">
    <property type="entry name" value="ARM-type_fold"/>
</dbReference>
<dbReference type="Pfam" id="PF13646">
    <property type="entry name" value="HEAT_2"/>
    <property type="match status" value="3"/>
</dbReference>
<dbReference type="Proteomes" id="UP001500266">
    <property type="component" value="Unassembled WGS sequence"/>
</dbReference>
<gene>
    <name evidence="1" type="ORF">GCM10022416_47890</name>
</gene>
<organism evidence="1 2">
    <name type="scientific">Actinomadura keratinilytica</name>
    <dbReference type="NCBI Taxonomy" id="547461"/>
    <lineage>
        <taxon>Bacteria</taxon>
        <taxon>Bacillati</taxon>
        <taxon>Actinomycetota</taxon>
        <taxon>Actinomycetes</taxon>
        <taxon>Streptosporangiales</taxon>
        <taxon>Thermomonosporaceae</taxon>
        <taxon>Actinomadura</taxon>
    </lineage>
</organism>
<dbReference type="PANTHER" id="PTHR12697:SF38">
    <property type="entry name" value="PBS LYASE HEAT DOMAIN PROTEIN REPEAT-CONTAINING PROTEIN"/>
    <property type="match status" value="1"/>
</dbReference>
<keyword evidence="2" id="KW-1185">Reference proteome</keyword>
<accession>A0ABP7Z9T6</accession>